<dbReference type="AlphaFoldDB" id="A0A919AHM8"/>
<dbReference type="EMBL" id="BNBC01000049">
    <property type="protein sequence ID" value="GHF06120.1"/>
    <property type="molecule type" value="Genomic_DNA"/>
</dbReference>
<sequence>MADPGSGWAVPHTVSAAGRAQKQVLFLVEVVGLEEVVVNVLHRDVNCHTIGAHRLEFQHHQRTQGVLQQGLMGAQSDFTTRLHRSADQVFGDEFAREALRRHDGMPFRTQRWWTAEVGGASPGGQSRW</sequence>
<reference evidence="1" key="1">
    <citation type="journal article" date="2014" name="Int. J. Syst. Evol. Microbiol.">
        <title>Complete genome sequence of Corynebacterium casei LMG S-19264T (=DSM 44701T), isolated from a smear-ripened cheese.</title>
        <authorList>
            <consortium name="US DOE Joint Genome Institute (JGI-PGF)"/>
            <person name="Walter F."/>
            <person name="Albersmeier A."/>
            <person name="Kalinowski J."/>
            <person name="Ruckert C."/>
        </authorList>
    </citation>
    <scope>NUCLEOTIDE SEQUENCE</scope>
    <source>
        <strain evidence="1">JCM 3302</strain>
    </source>
</reference>
<organism evidence="1 2">
    <name type="scientific">Streptomyces spiralis</name>
    <dbReference type="NCBI Taxonomy" id="66376"/>
    <lineage>
        <taxon>Bacteria</taxon>
        <taxon>Bacillati</taxon>
        <taxon>Actinomycetota</taxon>
        <taxon>Actinomycetes</taxon>
        <taxon>Kitasatosporales</taxon>
        <taxon>Streptomycetaceae</taxon>
        <taxon>Streptomyces</taxon>
    </lineage>
</organism>
<name>A0A919AHM8_9ACTN</name>
<dbReference type="Proteomes" id="UP000641386">
    <property type="component" value="Unassembled WGS sequence"/>
</dbReference>
<protein>
    <submittedName>
        <fullName evidence="1">Uncharacterized protein</fullName>
    </submittedName>
</protein>
<gene>
    <name evidence="1" type="ORF">GCM10014715_72830</name>
</gene>
<comment type="caution">
    <text evidence="1">The sequence shown here is derived from an EMBL/GenBank/DDBJ whole genome shotgun (WGS) entry which is preliminary data.</text>
</comment>
<keyword evidence="2" id="KW-1185">Reference proteome</keyword>
<accession>A0A919AHM8</accession>
<evidence type="ECO:0000313" key="2">
    <source>
        <dbReference type="Proteomes" id="UP000641386"/>
    </source>
</evidence>
<reference evidence="1" key="2">
    <citation type="submission" date="2020-09" db="EMBL/GenBank/DDBJ databases">
        <authorList>
            <person name="Sun Q."/>
            <person name="Ohkuma M."/>
        </authorList>
    </citation>
    <scope>NUCLEOTIDE SEQUENCE</scope>
    <source>
        <strain evidence="1">JCM 3302</strain>
    </source>
</reference>
<evidence type="ECO:0000313" key="1">
    <source>
        <dbReference type="EMBL" id="GHF06120.1"/>
    </source>
</evidence>
<proteinExistence type="predicted"/>